<dbReference type="EMBL" id="CM042058">
    <property type="protein sequence ID" value="KAI3685155.1"/>
    <property type="molecule type" value="Genomic_DNA"/>
</dbReference>
<name>A0ACB8YJA1_ARCLA</name>
<proteinExistence type="predicted"/>
<dbReference type="Proteomes" id="UP001055879">
    <property type="component" value="Linkage Group LG12"/>
</dbReference>
<reference evidence="1 2" key="2">
    <citation type="journal article" date="2022" name="Mol. Ecol. Resour.">
        <title>The genomes of chicory, endive, great burdock and yacon provide insights into Asteraceae paleo-polyploidization history and plant inulin production.</title>
        <authorList>
            <person name="Fan W."/>
            <person name="Wang S."/>
            <person name="Wang H."/>
            <person name="Wang A."/>
            <person name="Jiang F."/>
            <person name="Liu H."/>
            <person name="Zhao H."/>
            <person name="Xu D."/>
            <person name="Zhang Y."/>
        </authorList>
    </citation>
    <scope>NUCLEOTIDE SEQUENCE [LARGE SCALE GENOMIC DNA]</scope>
    <source>
        <strain evidence="2">cv. Niubang</strain>
    </source>
</reference>
<gene>
    <name evidence="1" type="ORF">L6452_34390</name>
</gene>
<organism evidence="1 2">
    <name type="scientific">Arctium lappa</name>
    <name type="common">Greater burdock</name>
    <name type="synonym">Lappa major</name>
    <dbReference type="NCBI Taxonomy" id="4217"/>
    <lineage>
        <taxon>Eukaryota</taxon>
        <taxon>Viridiplantae</taxon>
        <taxon>Streptophyta</taxon>
        <taxon>Embryophyta</taxon>
        <taxon>Tracheophyta</taxon>
        <taxon>Spermatophyta</taxon>
        <taxon>Magnoliopsida</taxon>
        <taxon>eudicotyledons</taxon>
        <taxon>Gunneridae</taxon>
        <taxon>Pentapetalae</taxon>
        <taxon>asterids</taxon>
        <taxon>campanulids</taxon>
        <taxon>Asterales</taxon>
        <taxon>Asteraceae</taxon>
        <taxon>Carduoideae</taxon>
        <taxon>Cardueae</taxon>
        <taxon>Arctiinae</taxon>
        <taxon>Arctium</taxon>
    </lineage>
</organism>
<evidence type="ECO:0000313" key="1">
    <source>
        <dbReference type="EMBL" id="KAI3685155.1"/>
    </source>
</evidence>
<keyword evidence="2" id="KW-1185">Reference proteome</keyword>
<protein>
    <submittedName>
        <fullName evidence="1">Uncharacterized protein</fullName>
    </submittedName>
</protein>
<evidence type="ECO:0000313" key="2">
    <source>
        <dbReference type="Proteomes" id="UP001055879"/>
    </source>
</evidence>
<sequence length="692" mass="75564">MAVHHFVIFFSLTSLQFLLFNPALSLPLCTDSRAPIKPKTPLAFCSYNQSSCCDSVQDSNIQKQFESMNVSHPGCASVLKSILCSQCDPFSAELFTITTGRRQVPVLCNLTVASDSLQSNQATNNFCETVWDSCQNVSIKNSPFSPLLQGQAPPPANATSKLIDIWPSRTDFCTIAGGSSTVGSVCFTGEKVNFNGTTNNTNTFPKGMCLERIGNETYIDMVPHTDGSNRAFFANQKGQIWLATIPEIGSGALLEINESNPFLDLTDEVHFDTSTGLMSIAIHPNFTQNGRFFASFNCDKSEWPGCAGRCACNSDVNCDPSKLEQENGAQPCQYQTVVAEYNTIPSVPTGEARRIFTMGLPYTGHHGGQILFGPDDGYLYFMMGDGGGTADPQNFAQNKKSLLGKIMRFDIDNIPSQAEITRRALWGNYSIPKDNPYTEDDDVLPEIWASGLRNPWRCSFDSERSSYFMCGDIGQNEYEEVDLITKDGNYGWRVYEGPDRFVPQESPGGNTSANSIDPIFPVMGYRHSDVNKNEGSASITGGYFYRSQTDPCMYGSYLYGDLFATAMWAGIETPIGSGNFTSSNIPFTCASDSPIPCSVVPGSSLPALGYIFSFGQDTNKDILLLSNSGVYRIVAPSRCNYACAIEKTMTDATQRPTSAPSSANMLKGSCMNTIFFLVSTLVLLFLVSTDSM</sequence>
<comment type="caution">
    <text evidence="1">The sequence shown here is derived from an EMBL/GenBank/DDBJ whole genome shotgun (WGS) entry which is preliminary data.</text>
</comment>
<accession>A0ACB8YJA1</accession>
<reference evidence="2" key="1">
    <citation type="journal article" date="2022" name="Mol. Ecol. Resour.">
        <title>The genomes of chicory, endive, great burdock and yacon provide insights into Asteraceae palaeo-polyploidization history and plant inulin production.</title>
        <authorList>
            <person name="Fan W."/>
            <person name="Wang S."/>
            <person name="Wang H."/>
            <person name="Wang A."/>
            <person name="Jiang F."/>
            <person name="Liu H."/>
            <person name="Zhao H."/>
            <person name="Xu D."/>
            <person name="Zhang Y."/>
        </authorList>
    </citation>
    <scope>NUCLEOTIDE SEQUENCE [LARGE SCALE GENOMIC DNA]</scope>
    <source>
        <strain evidence="2">cv. Niubang</strain>
    </source>
</reference>